<name>A0A5C1YEQ8_9MICO</name>
<organism evidence="2 3">
    <name type="scientific">Agromyces intestinalis</name>
    <dbReference type="NCBI Taxonomy" id="2592652"/>
    <lineage>
        <taxon>Bacteria</taxon>
        <taxon>Bacillati</taxon>
        <taxon>Actinomycetota</taxon>
        <taxon>Actinomycetes</taxon>
        <taxon>Micrococcales</taxon>
        <taxon>Microbacteriaceae</taxon>
        <taxon>Agromyces</taxon>
    </lineage>
</organism>
<dbReference type="GO" id="GO:0016491">
    <property type="term" value="F:oxidoreductase activity"/>
    <property type="evidence" value="ECO:0007669"/>
    <property type="project" value="TreeGrafter"/>
</dbReference>
<accession>A0A5C1YEQ8</accession>
<dbReference type="Gene3D" id="3.40.50.720">
    <property type="entry name" value="NAD(P)-binding Rossmann-like Domain"/>
    <property type="match status" value="1"/>
</dbReference>
<dbReference type="Proteomes" id="UP000324678">
    <property type="component" value="Chromosome"/>
</dbReference>
<dbReference type="SUPFAM" id="SSF51735">
    <property type="entry name" value="NAD(P)-binding Rossmann-fold domains"/>
    <property type="match status" value="1"/>
</dbReference>
<dbReference type="SUPFAM" id="SSF50129">
    <property type="entry name" value="GroES-like"/>
    <property type="match status" value="1"/>
</dbReference>
<dbReference type="PANTHER" id="PTHR43677">
    <property type="entry name" value="SHORT-CHAIN DEHYDROGENASE/REDUCTASE"/>
    <property type="match status" value="1"/>
</dbReference>
<dbReference type="RefSeq" id="WP_149160572.1">
    <property type="nucleotide sequence ID" value="NZ_CP043505.1"/>
</dbReference>
<dbReference type="KEGG" id="ail:FLP10_09070"/>
<dbReference type="OrthoDB" id="9787435at2"/>
<dbReference type="AlphaFoldDB" id="A0A5C1YEQ8"/>
<dbReference type="InterPro" id="IPR013149">
    <property type="entry name" value="ADH-like_C"/>
</dbReference>
<protein>
    <submittedName>
        <fullName evidence="2">Zinc-binding alcohol dehydrogenase family protein</fullName>
    </submittedName>
</protein>
<evidence type="ECO:0000313" key="2">
    <source>
        <dbReference type="EMBL" id="QEO14553.1"/>
    </source>
</evidence>
<dbReference type="PANTHER" id="PTHR43677:SF11">
    <property type="entry name" value="ZINC-CONTAINING ALCOHOL DEHYDROGENASE"/>
    <property type="match status" value="1"/>
</dbReference>
<dbReference type="InterPro" id="IPR036291">
    <property type="entry name" value="NAD(P)-bd_dom_sf"/>
</dbReference>
<dbReference type="InterPro" id="IPR051397">
    <property type="entry name" value="Zn-ADH-like_protein"/>
</dbReference>
<dbReference type="Pfam" id="PF00107">
    <property type="entry name" value="ADH_zinc_N"/>
    <property type="match status" value="1"/>
</dbReference>
<gene>
    <name evidence="2" type="ORF">FLP10_09070</name>
</gene>
<keyword evidence="3" id="KW-1185">Reference proteome</keyword>
<sequence length="313" mass="32229">MHAAVVNAPGSVPVYAEFAEPSPGPGLREFELVGAGLHQVVRSMAAGAHYGSTDAYPLVPGVDAVGRGDDGKCYYTGLVRAPWGTMAERMVARFGIELPDGADPLAVAAGMNPAGAGWMPLQQQLEARGELGTVAVLGATGMAGRLAVQSALALGASRVVAAGRNAAVLDELEARGAHIVSLVDPGEALAEALRDDPPNLVLDFVWGPVAELAFTALARRGVDEDAADISYVQIGAVAGAMASLPASLLRSRRIRVSGSGAGSASMHDVLRTLPGLVERIGRGELDVTYTPYRLAEVGRAWAHTGPSRAVLTP</sequence>
<evidence type="ECO:0000313" key="3">
    <source>
        <dbReference type="Proteomes" id="UP000324678"/>
    </source>
</evidence>
<reference evidence="2 3" key="1">
    <citation type="submission" date="2019-09" db="EMBL/GenBank/DDBJ databases">
        <title>Genome sequencing of strain KACC 19306.</title>
        <authorList>
            <person name="Heo J."/>
            <person name="Kim S.-J."/>
            <person name="Kim J.-S."/>
            <person name="Hong S.-B."/>
            <person name="Kwon S.-W."/>
        </authorList>
    </citation>
    <scope>NUCLEOTIDE SEQUENCE [LARGE SCALE GENOMIC DNA]</scope>
    <source>
        <strain evidence="2 3">KACC 19306</strain>
    </source>
</reference>
<dbReference type="EMBL" id="CP043505">
    <property type="protein sequence ID" value="QEO14553.1"/>
    <property type="molecule type" value="Genomic_DNA"/>
</dbReference>
<feature type="domain" description="Alcohol dehydrogenase-like C-terminal" evidence="1">
    <location>
        <begin position="144"/>
        <end position="271"/>
    </location>
</feature>
<evidence type="ECO:0000259" key="1">
    <source>
        <dbReference type="Pfam" id="PF00107"/>
    </source>
</evidence>
<dbReference type="InterPro" id="IPR011032">
    <property type="entry name" value="GroES-like_sf"/>
</dbReference>
<proteinExistence type="predicted"/>